<dbReference type="EMBL" id="CM042048">
    <property type="protein sequence ID" value="KAI3758941.1"/>
    <property type="molecule type" value="Genomic_DNA"/>
</dbReference>
<gene>
    <name evidence="1" type="ORF">L6452_06514</name>
</gene>
<dbReference type="Proteomes" id="UP001055879">
    <property type="component" value="Linkage Group LG02"/>
</dbReference>
<evidence type="ECO:0000313" key="1">
    <source>
        <dbReference type="EMBL" id="KAI3758941.1"/>
    </source>
</evidence>
<sequence>MSLNDVDRRESIGSNALDDKSRWKEEELETLWDDGFGTQTMKDYLDISEDIVKPDGGFCPVVTDGNGNPIPNSPVLLYLSVLVSEFIVPSSQYLTTYGYVLKSGLAERSSRFKALIDSKHDPLLKTLIDSKHYTYMLSLPIQSTVHCSIDLLSVVLNVIYVSTNGGDWFCPS</sequence>
<protein>
    <submittedName>
        <fullName evidence="1">Uncharacterized protein</fullName>
    </submittedName>
</protein>
<keyword evidence="2" id="KW-1185">Reference proteome</keyword>
<reference evidence="1 2" key="2">
    <citation type="journal article" date="2022" name="Mol. Ecol. Resour.">
        <title>The genomes of chicory, endive, great burdock and yacon provide insights into Asteraceae paleo-polyploidization history and plant inulin production.</title>
        <authorList>
            <person name="Fan W."/>
            <person name="Wang S."/>
            <person name="Wang H."/>
            <person name="Wang A."/>
            <person name="Jiang F."/>
            <person name="Liu H."/>
            <person name="Zhao H."/>
            <person name="Xu D."/>
            <person name="Zhang Y."/>
        </authorList>
    </citation>
    <scope>NUCLEOTIDE SEQUENCE [LARGE SCALE GENOMIC DNA]</scope>
    <source>
        <strain evidence="2">cv. Niubang</strain>
    </source>
</reference>
<accession>A0ACB9EJR2</accession>
<comment type="caution">
    <text evidence="1">The sequence shown here is derived from an EMBL/GenBank/DDBJ whole genome shotgun (WGS) entry which is preliminary data.</text>
</comment>
<proteinExistence type="predicted"/>
<reference evidence="2" key="1">
    <citation type="journal article" date="2022" name="Mol. Ecol. Resour.">
        <title>The genomes of chicory, endive, great burdock and yacon provide insights into Asteraceae palaeo-polyploidization history and plant inulin production.</title>
        <authorList>
            <person name="Fan W."/>
            <person name="Wang S."/>
            <person name="Wang H."/>
            <person name="Wang A."/>
            <person name="Jiang F."/>
            <person name="Liu H."/>
            <person name="Zhao H."/>
            <person name="Xu D."/>
            <person name="Zhang Y."/>
        </authorList>
    </citation>
    <scope>NUCLEOTIDE SEQUENCE [LARGE SCALE GENOMIC DNA]</scope>
    <source>
        <strain evidence="2">cv. Niubang</strain>
    </source>
</reference>
<evidence type="ECO:0000313" key="2">
    <source>
        <dbReference type="Proteomes" id="UP001055879"/>
    </source>
</evidence>
<name>A0ACB9EJR2_ARCLA</name>
<organism evidence="1 2">
    <name type="scientific">Arctium lappa</name>
    <name type="common">Greater burdock</name>
    <name type="synonym">Lappa major</name>
    <dbReference type="NCBI Taxonomy" id="4217"/>
    <lineage>
        <taxon>Eukaryota</taxon>
        <taxon>Viridiplantae</taxon>
        <taxon>Streptophyta</taxon>
        <taxon>Embryophyta</taxon>
        <taxon>Tracheophyta</taxon>
        <taxon>Spermatophyta</taxon>
        <taxon>Magnoliopsida</taxon>
        <taxon>eudicotyledons</taxon>
        <taxon>Gunneridae</taxon>
        <taxon>Pentapetalae</taxon>
        <taxon>asterids</taxon>
        <taxon>campanulids</taxon>
        <taxon>Asterales</taxon>
        <taxon>Asteraceae</taxon>
        <taxon>Carduoideae</taxon>
        <taxon>Cardueae</taxon>
        <taxon>Arctiinae</taxon>
        <taxon>Arctium</taxon>
    </lineage>
</organism>